<dbReference type="GO" id="GO:0004497">
    <property type="term" value="F:monooxygenase activity"/>
    <property type="evidence" value="ECO:0007669"/>
    <property type="project" value="UniProtKB-KW"/>
</dbReference>
<comment type="subcellular location">
    <subcellularLocation>
        <location evidence="3">Endoplasmic reticulum membrane</location>
        <topology evidence="3">Peripheral membrane protein</topology>
    </subcellularLocation>
    <subcellularLocation>
        <location evidence="2">Microsome membrane</location>
        <topology evidence="2">Peripheral membrane protein</topology>
    </subcellularLocation>
</comment>
<evidence type="ECO:0000256" key="11">
    <source>
        <dbReference type="ARBA" id="ARBA00023033"/>
    </source>
</evidence>
<feature type="transmembrane region" description="Helical" evidence="15">
    <location>
        <begin position="6"/>
        <end position="26"/>
    </location>
</feature>
<comment type="cofactor">
    <cofactor evidence="1 13">
        <name>heme</name>
        <dbReference type="ChEBI" id="CHEBI:30413"/>
    </cofactor>
</comment>
<comment type="similarity">
    <text evidence="4 14">Belongs to the cytochrome P450 family.</text>
</comment>
<dbReference type="PROSITE" id="PS00086">
    <property type="entry name" value="CYTOCHROME_P450"/>
    <property type="match status" value="1"/>
</dbReference>
<evidence type="ECO:0000256" key="8">
    <source>
        <dbReference type="ARBA" id="ARBA00022848"/>
    </source>
</evidence>
<evidence type="ECO:0000256" key="10">
    <source>
        <dbReference type="ARBA" id="ARBA00023004"/>
    </source>
</evidence>
<evidence type="ECO:0000256" key="13">
    <source>
        <dbReference type="PIRSR" id="PIRSR602401-1"/>
    </source>
</evidence>
<dbReference type="Pfam" id="PF00067">
    <property type="entry name" value="p450"/>
    <property type="match status" value="1"/>
</dbReference>
<dbReference type="RefSeq" id="XP_015596694.1">
    <property type="nucleotide sequence ID" value="XM_015741208.2"/>
</dbReference>
<evidence type="ECO:0000256" key="9">
    <source>
        <dbReference type="ARBA" id="ARBA00023002"/>
    </source>
</evidence>
<keyword evidence="15" id="KW-0812">Transmembrane</keyword>
<gene>
    <name evidence="17" type="primary">LOC107268432</name>
</gene>
<evidence type="ECO:0000256" key="2">
    <source>
        <dbReference type="ARBA" id="ARBA00004174"/>
    </source>
</evidence>
<evidence type="ECO:0000256" key="4">
    <source>
        <dbReference type="ARBA" id="ARBA00010617"/>
    </source>
</evidence>
<evidence type="ECO:0000256" key="14">
    <source>
        <dbReference type="RuleBase" id="RU000461"/>
    </source>
</evidence>
<feature type="binding site" description="axial binding residue" evidence="13">
    <location>
        <position position="442"/>
    </location>
    <ligand>
        <name>heme</name>
        <dbReference type="ChEBI" id="CHEBI:30413"/>
    </ligand>
    <ligandPart>
        <name>Fe</name>
        <dbReference type="ChEBI" id="CHEBI:18248"/>
    </ligandPart>
</feature>
<keyword evidence="16" id="KW-1185">Reference proteome</keyword>
<keyword evidence="12 15" id="KW-0472">Membrane</keyword>
<dbReference type="GeneID" id="107268432"/>
<protein>
    <submittedName>
        <fullName evidence="17">Cytochrome P450 6k1 isoform X1</fullName>
    </submittedName>
</protein>
<dbReference type="GO" id="GO:0005506">
    <property type="term" value="F:iron ion binding"/>
    <property type="evidence" value="ECO:0007669"/>
    <property type="project" value="InterPro"/>
</dbReference>
<keyword evidence="8" id="KW-0492">Microsome</keyword>
<dbReference type="AlphaFoldDB" id="A0AAJ7BXA7"/>
<dbReference type="Proteomes" id="UP000694920">
    <property type="component" value="Unplaced"/>
</dbReference>
<dbReference type="Gene3D" id="1.10.630.10">
    <property type="entry name" value="Cytochrome P450"/>
    <property type="match status" value="1"/>
</dbReference>
<evidence type="ECO:0000256" key="7">
    <source>
        <dbReference type="ARBA" id="ARBA00022824"/>
    </source>
</evidence>
<evidence type="ECO:0000256" key="5">
    <source>
        <dbReference type="ARBA" id="ARBA00022617"/>
    </source>
</evidence>
<keyword evidence="9 14" id="KW-0560">Oxidoreductase</keyword>
<dbReference type="FunFam" id="1.10.630.10:FF:000042">
    <property type="entry name" value="Cytochrome P450"/>
    <property type="match status" value="1"/>
</dbReference>
<dbReference type="CDD" id="cd11056">
    <property type="entry name" value="CYP6-like"/>
    <property type="match status" value="1"/>
</dbReference>
<keyword evidence="7" id="KW-0256">Endoplasmic reticulum</keyword>
<dbReference type="InterPro" id="IPR050476">
    <property type="entry name" value="Insect_CytP450_Detox"/>
</dbReference>
<evidence type="ECO:0000256" key="15">
    <source>
        <dbReference type="SAM" id="Phobius"/>
    </source>
</evidence>
<evidence type="ECO:0000256" key="12">
    <source>
        <dbReference type="ARBA" id="ARBA00023136"/>
    </source>
</evidence>
<organism evidence="16 17">
    <name type="scientific">Cephus cinctus</name>
    <name type="common">Wheat stem sawfly</name>
    <dbReference type="NCBI Taxonomy" id="211228"/>
    <lineage>
        <taxon>Eukaryota</taxon>
        <taxon>Metazoa</taxon>
        <taxon>Ecdysozoa</taxon>
        <taxon>Arthropoda</taxon>
        <taxon>Hexapoda</taxon>
        <taxon>Insecta</taxon>
        <taxon>Pterygota</taxon>
        <taxon>Neoptera</taxon>
        <taxon>Endopterygota</taxon>
        <taxon>Hymenoptera</taxon>
        <taxon>Cephoidea</taxon>
        <taxon>Cephidae</taxon>
        <taxon>Cephus</taxon>
    </lineage>
</organism>
<dbReference type="SUPFAM" id="SSF48264">
    <property type="entry name" value="Cytochrome P450"/>
    <property type="match status" value="1"/>
</dbReference>
<proteinExistence type="inferred from homology"/>
<dbReference type="InterPro" id="IPR017972">
    <property type="entry name" value="Cyt_P450_CS"/>
</dbReference>
<keyword evidence="6 13" id="KW-0479">Metal-binding</keyword>
<evidence type="ECO:0000256" key="6">
    <source>
        <dbReference type="ARBA" id="ARBA00022723"/>
    </source>
</evidence>
<dbReference type="PANTHER" id="PTHR24292:SF45">
    <property type="entry name" value="CYTOCHROME P450 6G1-RELATED"/>
    <property type="match status" value="1"/>
</dbReference>
<evidence type="ECO:0000313" key="17">
    <source>
        <dbReference type="RefSeq" id="XP_015596694.1"/>
    </source>
</evidence>
<keyword evidence="15" id="KW-1133">Transmembrane helix</keyword>
<dbReference type="KEGG" id="ccin:107268432"/>
<keyword evidence="10 13" id="KW-0408">Iron</keyword>
<dbReference type="InterPro" id="IPR001128">
    <property type="entry name" value="Cyt_P450"/>
</dbReference>
<dbReference type="GO" id="GO:0005789">
    <property type="term" value="C:endoplasmic reticulum membrane"/>
    <property type="evidence" value="ECO:0007669"/>
    <property type="project" value="UniProtKB-SubCell"/>
</dbReference>
<keyword evidence="5 13" id="KW-0349">Heme</keyword>
<keyword evidence="11 14" id="KW-0503">Monooxygenase</keyword>
<evidence type="ECO:0000313" key="16">
    <source>
        <dbReference type="Proteomes" id="UP000694920"/>
    </source>
</evidence>
<accession>A0AAJ7BXA7</accession>
<evidence type="ECO:0000256" key="3">
    <source>
        <dbReference type="ARBA" id="ARBA00004406"/>
    </source>
</evidence>
<dbReference type="GO" id="GO:0016705">
    <property type="term" value="F:oxidoreductase activity, acting on paired donors, with incorporation or reduction of molecular oxygen"/>
    <property type="evidence" value="ECO:0007669"/>
    <property type="project" value="InterPro"/>
</dbReference>
<reference evidence="17" key="1">
    <citation type="submission" date="2025-08" db="UniProtKB">
        <authorList>
            <consortium name="RefSeq"/>
        </authorList>
    </citation>
    <scope>IDENTIFICATION</scope>
</reference>
<dbReference type="InterPro" id="IPR036396">
    <property type="entry name" value="Cyt_P450_sf"/>
</dbReference>
<dbReference type="GO" id="GO:0020037">
    <property type="term" value="F:heme binding"/>
    <property type="evidence" value="ECO:0007669"/>
    <property type="project" value="InterPro"/>
</dbReference>
<sequence length="501" mass="57639">MLFGLSLYFDLLLGLVTLIISVVLYLRYNMSYWERHGIPYIKPNLLLGNFDELLIKRVPTGLFGQNMYERGAGHPMVGIWALQTPSLLIRDPDLIKNILVKDFNYFCDRYSGGDGDFDPVGRKNLFMTNNPHWKTLRTHFSPIFTGNKLRNVYQIMMEISDGLTDYYKEKCGQDGATFELKDLYTRSSIEVISSCMFGIKANSIRDPDCTIVENANKLINNQIKRLLEITIYFMVPQLIDIFRVQLAGSTTNFFRNLCWDSIKQREKNGIKRGDVVDCLLKIRNESKFEDDMIVAQTFIFFAAGFETSGTTTSFCIHYLAAYPEIQERAREEAMAIKEKYGSFTYESLSEAKYIESIIQETLRLYPPMPILNRICVKDYKVPDMDFVIKKGTPIFVGIMGMHKDPEYFPEPEKFDPDRFSDERKADIKPQTYMPFGEGPRICIGMRFAMLSIKLSLCSFLTNFRAERCAETQFPVKLVLGTLTMMPENGLNVKVVPLTSCK</sequence>
<name>A0AAJ7BXA7_CEPCN</name>
<dbReference type="PRINTS" id="PR00463">
    <property type="entry name" value="EP450I"/>
</dbReference>
<dbReference type="PRINTS" id="PR00385">
    <property type="entry name" value="P450"/>
</dbReference>
<dbReference type="InterPro" id="IPR002401">
    <property type="entry name" value="Cyt_P450_E_grp-I"/>
</dbReference>
<dbReference type="PANTHER" id="PTHR24292">
    <property type="entry name" value="CYTOCHROME P450"/>
    <property type="match status" value="1"/>
</dbReference>
<evidence type="ECO:0000256" key="1">
    <source>
        <dbReference type="ARBA" id="ARBA00001971"/>
    </source>
</evidence>